<protein>
    <recommendedName>
        <fullName evidence="8">Amine oxidase domain-containing protein</fullName>
    </recommendedName>
</protein>
<name>A0A7J6FL89_CANSA</name>
<dbReference type="InterPro" id="IPR036188">
    <property type="entry name" value="FAD/NAD-bd_sf"/>
</dbReference>
<feature type="domain" description="Amine oxidase" evidence="8">
    <location>
        <begin position="15"/>
        <end position="569"/>
    </location>
</feature>
<gene>
    <name evidence="9" type="ORF">F8388_002000</name>
    <name evidence="10" type="ORF">G4B88_013732</name>
</gene>
<dbReference type="SUPFAM" id="SSF54373">
    <property type="entry name" value="FAD-linked reductases, C-terminal domain"/>
    <property type="match status" value="1"/>
</dbReference>
<dbReference type="Proteomes" id="UP000525078">
    <property type="component" value="Unassembled WGS sequence"/>
</dbReference>
<keyword evidence="6" id="KW-0274">FAD</keyword>
<keyword evidence="5" id="KW-0285">Flavoprotein</keyword>
<comment type="subcellular location">
    <subcellularLocation>
        <location evidence="2">Cytoplasm</location>
    </subcellularLocation>
</comment>
<evidence type="ECO:0000256" key="1">
    <source>
        <dbReference type="ARBA" id="ARBA00001974"/>
    </source>
</evidence>
<evidence type="ECO:0000256" key="3">
    <source>
        <dbReference type="ARBA" id="ARBA00005995"/>
    </source>
</evidence>
<evidence type="ECO:0000313" key="12">
    <source>
        <dbReference type="Proteomes" id="UP000583929"/>
    </source>
</evidence>
<evidence type="ECO:0000313" key="10">
    <source>
        <dbReference type="EMBL" id="KAF4398643.1"/>
    </source>
</evidence>
<evidence type="ECO:0000256" key="7">
    <source>
        <dbReference type="ARBA" id="ARBA00023002"/>
    </source>
</evidence>
<comment type="caution">
    <text evidence="9">The sequence shown here is derived from an EMBL/GenBank/DDBJ whole genome shotgun (WGS) entry which is preliminary data.</text>
</comment>
<evidence type="ECO:0000256" key="4">
    <source>
        <dbReference type="ARBA" id="ARBA00022490"/>
    </source>
</evidence>
<dbReference type="SUPFAM" id="SSF51905">
    <property type="entry name" value="FAD/NAD(P)-binding domain"/>
    <property type="match status" value="1"/>
</dbReference>
<evidence type="ECO:0000256" key="6">
    <source>
        <dbReference type="ARBA" id="ARBA00022827"/>
    </source>
</evidence>
<comment type="cofactor">
    <cofactor evidence="1">
        <name>FAD</name>
        <dbReference type="ChEBI" id="CHEBI:57692"/>
    </cofactor>
</comment>
<dbReference type="EMBL" id="JAATIP010000111">
    <property type="protein sequence ID" value="KAF4371472.1"/>
    <property type="molecule type" value="Genomic_DNA"/>
</dbReference>
<keyword evidence="4" id="KW-0963">Cytoplasm</keyword>
<dbReference type="Gene3D" id="3.90.660.10">
    <property type="match status" value="1"/>
</dbReference>
<reference evidence="11 12" key="1">
    <citation type="journal article" date="2020" name="bioRxiv">
        <title>Sequence and annotation of 42 cannabis genomes reveals extensive copy number variation in cannabinoid synthesis and pathogen resistance genes.</title>
        <authorList>
            <person name="Mckernan K.J."/>
            <person name="Helbert Y."/>
            <person name="Kane L.T."/>
            <person name="Ebling H."/>
            <person name="Zhang L."/>
            <person name="Liu B."/>
            <person name="Eaton Z."/>
            <person name="Mclaughlin S."/>
            <person name="Kingan S."/>
            <person name="Baybayan P."/>
            <person name="Concepcion G."/>
            <person name="Jordan M."/>
            <person name="Riva A."/>
            <person name="Barbazuk W."/>
            <person name="Harkins T."/>
        </authorList>
    </citation>
    <scope>NUCLEOTIDE SEQUENCE [LARGE SCALE GENOMIC DNA]</scope>
    <source>
        <strain evidence="11 12">cv. Jamaican Lion 4</strain>
        <strain evidence="10">Father</strain>
        <strain evidence="9">Mother</strain>
        <tissue evidence="9">Leaf</tissue>
    </source>
</reference>
<dbReference type="PANTHER" id="PTHR10742:SF405">
    <property type="entry name" value="PEROXISOMAL N(1)-ACETYL-SPERMINE_SPERMIDINE OXIDASE"/>
    <property type="match status" value="1"/>
</dbReference>
<dbReference type="AlphaFoldDB" id="A0A7J6FL89"/>
<evidence type="ECO:0000256" key="5">
    <source>
        <dbReference type="ARBA" id="ARBA00022630"/>
    </source>
</evidence>
<evidence type="ECO:0000259" key="8">
    <source>
        <dbReference type="Pfam" id="PF01593"/>
    </source>
</evidence>
<dbReference type="InterPro" id="IPR002937">
    <property type="entry name" value="Amino_oxidase"/>
</dbReference>
<organism evidence="9 11">
    <name type="scientific">Cannabis sativa</name>
    <name type="common">Hemp</name>
    <name type="synonym">Marijuana</name>
    <dbReference type="NCBI Taxonomy" id="3483"/>
    <lineage>
        <taxon>Eukaryota</taxon>
        <taxon>Viridiplantae</taxon>
        <taxon>Streptophyta</taxon>
        <taxon>Embryophyta</taxon>
        <taxon>Tracheophyta</taxon>
        <taxon>Spermatophyta</taxon>
        <taxon>Magnoliopsida</taxon>
        <taxon>eudicotyledons</taxon>
        <taxon>Gunneridae</taxon>
        <taxon>Pentapetalae</taxon>
        <taxon>rosids</taxon>
        <taxon>fabids</taxon>
        <taxon>Rosales</taxon>
        <taxon>Cannabaceae</taxon>
        <taxon>Cannabis</taxon>
    </lineage>
</organism>
<accession>A0A7J6FL89</accession>
<dbReference type="FunFam" id="3.50.50.60:FF:000448">
    <property type="entry name" value="Putative polyamine oxidase 5 isoform A"/>
    <property type="match status" value="1"/>
</dbReference>
<dbReference type="GO" id="GO:0005737">
    <property type="term" value="C:cytoplasm"/>
    <property type="evidence" value="ECO:0007669"/>
    <property type="project" value="UniProtKB-SubCell"/>
</dbReference>
<sequence>MVAKKPRIVIIGAGMAGLTAANKLYTTVGFKDSFELTIVEGGSRIGGRINTSEFGGDQIEMGATWIHGIGGSPVHKIAQEIGALESEKPWECMDGSSEDPTRFTTVAEGGLELDGTAVVEPVSGLFKKLMDYAQGKLVEEGGDSANESLNYSQIAEKALKTCIEVNGGIGRVSVGSYLRQGLKLYWALKGQEDGEVKGYENWTRKLLEDGVFRVFENIQRTYTSADDLLTLDFAAENEYRMCWGEEITIAKGYLSIIESLASVLPPGLVQLGRKVRQIEWLPVTTAREKSDMSNGYGNTSSTPVKLHFCDGTTMVADHVIVTVSLGVLKAGVQDDGSGMFNPPLPCFKTEAISRLGFGVVNKLFLQLSQNYDRKCQNFQSFPFLQMVFHRGDSELRQEKVPWWMRKTASMFPIYENSNVLLSWFAGKEALELESLKEEQIISGVSSAISSFLPKPFYKKGNPTSPPELLLLSNGNVSSADKFEVKVTKVLKTQWGNDPLFMGSYSYVAVGSSGDDLDRMAEPLPSISSQESTVSPPLQILFAGEATHRTHYSTTHGAYFSGIREANRLLQHYHCAGV</sequence>
<evidence type="ECO:0000256" key="2">
    <source>
        <dbReference type="ARBA" id="ARBA00004496"/>
    </source>
</evidence>
<keyword evidence="12" id="KW-1185">Reference proteome</keyword>
<evidence type="ECO:0000313" key="9">
    <source>
        <dbReference type="EMBL" id="KAF4371472.1"/>
    </source>
</evidence>
<keyword evidence="7" id="KW-0560">Oxidoreductase</keyword>
<dbReference type="GO" id="GO:0046592">
    <property type="term" value="F:polyamine oxidase activity"/>
    <property type="evidence" value="ECO:0007669"/>
    <property type="project" value="TreeGrafter"/>
</dbReference>
<dbReference type="Gene3D" id="3.50.50.60">
    <property type="entry name" value="FAD/NAD(P)-binding domain"/>
    <property type="match status" value="2"/>
</dbReference>
<comment type="similarity">
    <text evidence="3">Belongs to the flavin monoamine oxidase family.</text>
</comment>
<evidence type="ECO:0000313" key="11">
    <source>
        <dbReference type="Proteomes" id="UP000525078"/>
    </source>
</evidence>
<dbReference type="PANTHER" id="PTHR10742">
    <property type="entry name" value="FLAVIN MONOAMINE OXIDASE"/>
    <property type="match status" value="1"/>
</dbReference>
<dbReference type="EMBL" id="JAATIQ010000025">
    <property type="protein sequence ID" value="KAF4398643.1"/>
    <property type="molecule type" value="Genomic_DNA"/>
</dbReference>
<dbReference type="Proteomes" id="UP000583929">
    <property type="component" value="Unassembled WGS sequence"/>
</dbReference>
<proteinExistence type="inferred from homology"/>
<dbReference type="Pfam" id="PF01593">
    <property type="entry name" value="Amino_oxidase"/>
    <property type="match status" value="1"/>
</dbReference>
<dbReference type="InterPro" id="IPR050281">
    <property type="entry name" value="Flavin_monoamine_oxidase"/>
</dbReference>